<protein>
    <submittedName>
        <fullName evidence="3">DUF3139 domain-containing protein</fullName>
    </submittedName>
</protein>
<gene>
    <name evidence="3" type="ORF">EIG99_13295</name>
    <name evidence="2" type="ORF">I6J05_07740</name>
</gene>
<evidence type="ECO:0000313" key="4">
    <source>
        <dbReference type="Proteomes" id="UP000293854"/>
    </source>
</evidence>
<keyword evidence="1" id="KW-0472">Membrane</keyword>
<name>A0A143PCX3_9STAP</name>
<dbReference type="GeneID" id="93725830"/>
<keyword evidence="1" id="KW-0812">Transmembrane</keyword>
<accession>A0A143PCX3</accession>
<dbReference type="EMBL" id="RQTE01000418">
    <property type="protein sequence ID" value="RZH99791.1"/>
    <property type="molecule type" value="Genomic_DNA"/>
</dbReference>
<reference evidence="2 5" key="2">
    <citation type="submission" date="2021-01" db="EMBL/GenBank/DDBJ databases">
        <title>FDA dAtabase for Regulatory Grade micrObial Sequences (FDA-ARGOS): Supporting development and validation of Infectious Disease Dx tests.</title>
        <authorList>
            <person name="Sproer C."/>
            <person name="Gronow S."/>
            <person name="Severitt S."/>
            <person name="Schroder I."/>
            <person name="Tallon L."/>
            <person name="Sadzewicz L."/>
            <person name="Zhao X."/>
            <person name="Boylan J."/>
            <person name="Ott S."/>
            <person name="Bowen H."/>
            <person name="Vavikolanu K."/>
            <person name="Mehta A."/>
            <person name="Aluvathingal J."/>
            <person name="Nadendla S."/>
            <person name="Lowell S."/>
            <person name="Myers T."/>
            <person name="Yan Y."/>
            <person name="Sichtig H."/>
        </authorList>
    </citation>
    <scope>NUCLEOTIDE SEQUENCE [LARGE SCALE GENOMIC DNA]</scope>
    <source>
        <strain evidence="2 5">FDAARGOS_1148</strain>
    </source>
</reference>
<organism evidence="3 4">
    <name type="scientific">Staphylococcus condimenti</name>
    <dbReference type="NCBI Taxonomy" id="70255"/>
    <lineage>
        <taxon>Bacteria</taxon>
        <taxon>Bacillati</taxon>
        <taxon>Bacillota</taxon>
        <taxon>Bacilli</taxon>
        <taxon>Bacillales</taxon>
        <taxon>Staphylococcaceae</taxon>
        <taxon>Staphylococcus</taxon>
    </lineage>
</organism>
<evidence type="ECO:0000256" key="1">
    <source>
        <dbReference type="SAM" id="Phobius"/>
    </source>
</evidence>
<reference evidence="3 4" key="1">
    <citation type="submission" date="2018-11" db="EMBL/GenBank/DDBJ databases">
        <title>Genomic profiling of Staphylococcus species from a Poultry farm system in KwaZulu-Natal, South Africa.</title>
        <authorList>
            <person name="Amoako D.G."/>
            <person name="Somboro A.M."/>
            <person name="Abia A.L.K."/>
            <person name="Bester L.A."/>
            <person name="Essack S.Y."/>
        </authorList>
    </citation>
    <scope>NUCLEOTIDE SEQUENCE [LARGE SCALE GENOMIC DNA]</scope>
    <source>
        <strain evidence="3 4">SA11</strain>
    </source>
</reference>
<dbReference type="OrthoDB" id="2410518at2"/>
<dbReference type="KEGG" id="scv:A4G25_10735"/>
<dbReference type="AlphaFoldDB" id="A0A143PCX3"/>
<evidence type="ECO:0000313" key="5">
    <source>
        <dbReference type="Proteomes" id="UP000595942"/>
    </source>
</evidence>
<evidence type="ECO:0000313" key="3">
    <source>
        <dbReference type="EMBL" id="RZH99791.1"/>
    </source>
</evidence>
<keyword evidence="5" id="KW-1185">Reference proteome</keyword>
<dbReference type="Pfam" id="PF11337">
    <property type="entry name" value="DUF3139"/>
    <property type="match status" value="1"/>
</dbReference>
<proteinExistence type="predicted"/>
<dbReference type="RefSeq" id="WP_047131520.1">
    <property type="nucleotide sequence ID" value="NZ_CP015114.1"/>
</dbReference>
<dbReference type="Proteomes" id="UP000595942">
    <property type="component" value="Chromosome"/>
</dbReference>
<sequence length="119" mass="13969">MKKKRILPLILILIGSLILATLFFFGLKIYQGKQNLKLVDQYITEHHLDNKIKSEKKKFNAKDGVYYKEVVFTDEPDKTYVIQPMGTSRGLFAQAFDTQTKKHLKKAKHNFFDDNYKLK</sequence>
<evidence type="ECO:0000313" key="2">
    <source>
        <dbReference type="EMBL" id="QQS81817.1"/>
    </source>
</evidence>
<dbReference type="EMBL" id="CP068073">
    <property type="protein sequence ID" value="QQS81817.1"/>
    <property type="molecule type" value="Genomic_DNA"/>
</dbReference>
<dbReference type="Proteomes" id="UP000293854">
    <property type="component" value="Unassembled WGS sequence"/>
</dbReference>
<keyword evidence="1" id="KW-1133">Transmembrane helix</keyword>
<dbReference type="InterPro" id="IPR021486">
    <property type="entry name" value="DUF3139"/>
</dbReference>
<feature type="transmembrane region" description="Helical" evidence="1">
    <location>
        <begin position="6"/>
        <end position="27"/>
    </location>
</feature>